<organism evidence="5 6">
    <name type="scientific">Ambispora gerdemannii</name>
    <dbReference type="NCBI Taxonomy" id="144530"/>
    <lineage>
        <taxon>Eukaryota</taxon>
        <taxon>Fungi</taxon>
        <taxon>Fungi incertae sedis</taxon>
        <taxon>Mucoromycota</taxon>
        <taxon>Glomeromycotina</taxon>
        <taxon>Glomeromycetes</taxon>
        <taxon>Archaeosporales</taxon>
        <taxon>Ambisporaceae</taxon>
        <taxon>Ambispora</taxon>
    </lineage>
</organism>
<protein>
    <submittedName>
        <fullName evidence="5">1241_t:CDS:1</fullName>
    </submittedName>
</protein>
<comment type="caution">
    <text evidence="5">The sequence shown here is derived from an EMBL/GenBank/DDBJ whole genome shotgun (WGS) entry which is preliminary data.</text>
</comment>
<dbReference type="EMBL" id="CAJVPL010009690">
    <property type="protein sequence ID" value="CAG8678993.1"/>
    <property type="molecule type" value="Genomic_DNA"/>
</dbReference>
<evidence type="ECO:0000256" key="3">
    <source>
        <dbReference type="RuleBase" id="RU003476"/>
    </source>
</evidence>
<feature type="domain" description="Nudix hydrolase" evidence="4">
    <location>
        <begin position="1"/>
        <end position="93"/>
    </location>
</feature>
<evidence type="ECO:0000259" key="4">
    <source>
        <dbReference type="PROSITE" id="PS51462"/>
    </source>
</evidence>
<dbReference type="InterPro" id="IPR020476">
    <property type="entry name" value="Nudix_hydrolase"/>
</dbReference>
<feature type="non-terminal residue" evidence="5">
    <location>
        <position position="1"/>
    </location>
</feature>
<dbReference type="PROSITE" id="PS51462">
    <property type="entry name" value="NUDIX"/>
    <property type="match status" value="1"/>
</dbReference>
<evidence type="ECO:0000313" key="5">
    <source>
        <dbReference type="EMBL" id="CAG8678993.1"/>
    </source>
</evidence>
<dbReference type="PANTHER" id="PTHR43046">
    <property type="entry name" value="GDP-MANNOSE MANNOSYL HYDROLASE"/>
    <property type="match status" value="1"/>
</dbReference>
<dbReference type="PRINTS" id="PR00502">
    <property type="entry name" value="NUDIXFAMILY"/>
</dbReference>
<dbReference type="OrthoDB" id="447842at2759"/>
<dbReference type="Gene3D" id="3.90.79.10">
    <property type="entry name" value="Nucleoside Triphosphate Pyrophosphohydrolase"/>
    <property type="match status" value="1"/>
</dbReference>
<dbReference type="PANTHER" id="PTHR43046:SF14">
    <property type="entry name" value="MUTT_NUDIX FAMILY PROTEIN"/>
    <property type="match status" value="1"/>
</dbReference>
<dbReference type="GO" id="GO:0016787">
    <property type="term" value="F:hydrolase activity"/>
    <property type="evidence" value="ECO:0007669"/>
    <property type="project" value="UniProtKB-KW"/>
</dbReference>
<dbReference type="AlphaFoldDB" id="A0A9N9ELK3"/>
<proteinExistence type="inferred from homology"/>
<keyword evidence="6" id="KW-1185">Reference proteome</keyword>
<dbReference type="Pfam" id="PF00293">
    <property type="entry name" value="NUDIX"/>
    <property type="match status" value="1"/>
</dbReference>
<dbReference type="SUPFAM" id="SSF55811">
    <property type="entry name" value="Nudix"/>
    <property type="match status" value="1"/>
</dbReference>
<accession>A0A9N9ELK3</accession>
<dbReference type="PROSITE" id="PS00893">
    <property type="entry name" value="NUDIX_BOX"/>
    <property type="match status" value="1"/>
</dbReference>
<dbReference type="Proteomes" id="UP000789831">
    <property type="component" value="Unassembled WGS sequence"/>
</dbReference>
<dbReference type="InterPro" id="IPR015797">
    <property type="entry name" value="NUDIX_hydrolase-like_dom_sf"/>
</dbReference>
<name>A0A9N9ELK3_9GLOM</name>
<evidence type="ECO:0000256" key="2">
    <source>
        <dbReference type="ARBA" id="ARBA00022801"/>
    </source>
</evidence>
<sequence length="93" mass="10558">KWCLPEGKIEPGETPETAAKREVYEETNLTIRDLEKAGNYSGEILIKEQEKTSIGKIKFFELGEIWQIDTTEATRHFLEKLASQKASACEIAQ</sequence>
<evidence type="ECO:0000256" key="1">
    <source>
        <dbReference type="ARBA" id="ARBA00001946"/>
    </source>
</evidence>
<feature type="non-terminal residue" evidence="5">
    <location>
        <position position="93"/>
    </location>
</feature>
<reference evidence="5" key="1">
    <citation type="submission" date="2021-06" db="EMBL/GenBank/DDBJ databases">
        <authorList>
            <person name="Kallberg Y."/>
            <person name="Tangrot J."/>
            <person name="Rosling A."/>
        </authorList>
    </citation>
    <scope>NUCLEOTIDE SEQUENCE</scope>
    <source>
        <strain evidence="5">MT106</strain>
    </source>
</reference>
<dbReference type="InterPro" id="IPR000086">
    <property type="entry name" value="NUDIX_hydrolase_dom"/>
</dbReference>
<gene>
    <name evidence="5" type="ORF">AGERDE_LOCUS12586</name>
</gene>
<dbReference type="InterPro" id="IPR020084">
    <property type="entry name" value="NUDIX_hydrolase_CS"/>
</dbReference>
<comment type="cofactor">
    <cofactor evidence="1">
        <name>Mg(2+)</name>
        <dbReference type="ChEBI" id="CHEBI:18420"/>
    </cofactor>
</comment>
<comment type="similarity">
    <text evidence="3">Belongs to the Nudix hydrolase family.</text>
</comment>
<keyword evidence="2 3" id="KW-0378">Hydrolase</keyword>
<evidence type="ECO:0000313" key="6">
    <source>
        <dbReference type="Proteomes" id="UP000789831"/>
    </source>
</evidence>